<reference evidence="1 2" key="1">
    <citation type="submission" date="2019-03" db="EMBL/GenBank/DDBJ databases">
        <title>First draft genome of Liparis tanakae, snailfish: a comprehensive survey of snailfish specific genes.</title>
        <authorList>
            <person name="Kim W."/>
            <person name="Song I."/>
            <person name="Jeong J.-H."/>
            <person name="Kim D."/>
            <person name="Kim S."/>
            <person name="Ryu S."/>
            <person name="Song J.Y."/>
            <person name="Lee S.K."/>
        </authorList>
    </citation>
    <scope>NUCLEOTIDE SEQUENCE [LARGE SCALE GENOMIC DNA]</scope>
    <source>
        <tissue evidence="1">Muscle</tissue>
    </source>
</reference>
<dbReference type="EMBL" id="SRLO01000098">
    <property type="protein sequence ID" value="TNN75859.1"/>
    <property type="molecule type" value="Genomic_DNA"/>
</dbReference>
<proteinExistence type="predicted"/>
<comment type="caution">
    <text evidence="1">The sequence shown here is derived from an EMBL/GenBank/DDBJ whole genome shotgun (WGS) entry which is preliminary data.</text>
</comment>
<dbReference type="Proteomes" id="UP000314294">
    <property type="component" value="Unassembled WGS sequence"/>
</dbReference>
<sequence>MKRSCDEEKLSEELFHRQLPFHCERTAQRQLWSKGLHTQQRNARWSLHRVEVDHSAPYRPSRVIV</sequence>
<evidence type="ECO:0000313" key="2">
    <source>
        <dbReference type="Proteomes" id="UP000314294"/>
    </source>
</evidence>
<gene>
    <name evidence="1" type="ORF">EYF80_013829</name>
</gene>
<protein>
    <submittedName>
        <fullName evidence="1">Uncharacterized protein</fullName>
    </submittedName>
</protein>
<accession>A0A4Z2ICQ5</accession>
<evidence type="ECO:0000313" key="1">
    <source>
        <dbReference type="EMBL" id="TNN75859.1"/>
    </source>
</evidence>
<keyword evidence="2" id="KW-1185">Reference proteome</keyword>
<name>A0A4Z2ICQ5_9TELE</name>
<organism evidence="1 2">
    <name type="scientific">Liparis tanakae</name>
    <name type="common">Tanaka's snailfish</name>
    <dbReference type="NCBI Taxonomy" id="230148"/>
    <lineage>
        <taxon>Eukaryota</taxon>
        <taxon>Metazoa</taxon>
        <taxon>Chordata</taxon>
        <taxon>Craniata</taxon>
        <taxon>Vertebrata</taxon>
        <taxon>Euteleostomi</taxon>
        <taxon>Actinopterygii</taxon>
        <taxon>Neopterygii</taxon>
        <taxon>Teleostei</taxon>
        <taxon>Neoteleostei</taxon>
        <taxon>Acanthomorphata</taxon>
        <taxon>Eupercaria</taxon>
        <taxon>Perciformes</taxon>
        <taxon>Cottioidei</taxon>
        <taxon>Cottales</taxon>
        <taxon>Liparidae</taxon>
        <taxon>Liparis</taxon>
    </lineage>
</organism>
<dbReference type="AlphaFoldDB" id="A0A4Z2ICQ5"/>